<gene>
    <name evidence="2" type="ORF">BGLFYP119_02104</name>
</gene>
<organism evidence="2">
    <name type="scientific">Blautia glucerasea</name>
    <dbReference type="NCBI Taxonomy" id="536633"/>
    <lineage>
        <taxon>Bacteria</taxon>
        <taxon>Bacillati</taxon>
        <taxon>Bacillota</taxon>
        <taxon>Clostridia</taxon>
        <taxon>Lachnospirales</taxon>
        <taxon>Lachnospiraceae</taxon>
        <taxon>Blautia</taxon>
    </lineage>
</organism>
<evidence type="ECO:0000259" key="1">
    <source>
        <dbReference type="Pfam" id="PF02579"/>
    </source>
</evidence>
<dbReference type="SUPFAM" id="SSF53146">
    <property type="entry name" value="Nitrogenase accessory factor-like"/>
    <property type="match status" value="1"/>
</dbReference>
<dbReference type="Pfam" id="PF02579">
    <property type="entry name" value="Nitro_FeMo-Co"/>
    <property type="match status" value="1"/>
</dbReference>
<protein>
    <submittedName>
        <fullName evidence="2">Dinitrogenase iron-molybdenum cofactor</fullName>
    </submittedName>
</protein>
<evidence type="ECO:0000313" key="2">
    <source>
        <dbReference type="EMBL" id="VYT17344.1"/>
    </source>
</evidence>
<dbReference type="PANTHER" id="PTHR42983">
    <property type="entry name" value="DINITROGENASE IRON-MOLYBDENUM COFACTOR PROTEIN-RELATED"/>
    <property type="match status" value="1"/>
</dbReference>
<dbReference type="InterPro" id="IPR033913">
    <property type="entry name" value="MTH1175_dom"/>
</dbReference>
<proteinExistence type="predicted"/>
<dbReference type="CDD" id="cd00851">
    <property type="entry name" value="MTH1175"/>
    <property type="match status" value="1"/>
</dbReference>
<reference evidence="2" key="1">
    <citation type="submission" date="2019-11" db="EMBL/GenBank/DDBJ databases">
        <authorList>
            <person name="Feng L."/>
        </authorList>
    </citation>
    <scope>NUCLEOTIDE SEQUENCE</scope>
    <source>
        <strain evidence="2">BgluceraseaLFYP119</strain>
    </source>
</reference>
<feature type="domain" description="Dinitrogenase iron-molybdenum cofactor biosynthesis" evidence="1">
    <location>
        <begin position="12"/>
        <end position="100"/>
    </location>
</feature>
<dbReference type="Gene3D" id="3.30.420.130">
    <property type="entry name" value="Dinitrogenase iron-molybdenum cofactor biosynthesis domain"/>
    <property type="match status" value="1"/>
</dbReference>
<accession>A0A6N2UG26</accession>
<sequence length="118" mass="12792">MKIIIPVDEEKDVICPTFGRSPYFAVYDTETDKTEIFDNPAAQAEGGAGLKAAQFVLDCNGEALITPRCGKNSAEVLQAAEIPIYKSEGMDVSQNIAAFKEGKLPVLDHFHGGYQGIR</sequence>
<dbReference type="InterPro" id="IPR003731">
    <property type="entry name" value="Di-Nase_FeMo-co_biosynth"/>
</dbReference>
<dbReference type="EMBL" id="CACRST010000019">
    <property type="protein sequence ID" value="VYT17344.1"/>
    <property type="molecule type" value="Genomic_DNA"/>
</dbReference>
<name>A0A6N2UG26_9FIRM</name>
<dbReference type="InterPro" id="IPR036105">
    <property type="entry name" value="DiNase_FeMo-co_biosyn_sf"/>
</dbReference>
<dbReference type="AlphaFoldDB" id="A0A6N2UG26"/>
<dbReference type="PANTHER" id="PTHR42983:SF1">
    <property type="entry name" value="IRON-MOLYBDENUM PROTEIN"/>
    <property type="match status" value="1"/>
</dbReference>